<name>A0A841FYS4_9ACTN</name>
<sequence length="113" mass="12623">METEKARAFQRGLRRRGCYRSLVWSYRGALAAILAGVPLLEHATGAAHDWAVLGFVVVFLTAWGTALASMFLLLRAVPVLRGPSPYIPAFMRALLSDLVLLERRLSDSARRRR</sequence>
<protein>
    <submittedName>
        <fullName evidence="2">Uncharacterized protein</fullName>
    </submittedName>
</protein>
<evidence type="ECO:0000313" key="2">
    <source>
        <dbReference type="EMBL" id="MBB6037589.1"/>
    </source>
</evidence>
<keyword evidence="1" id="KW-0472">Membrane</keyword>
<dbReference type="AlphaFoldDB" id="A0A841FYS4"/>
<evidence type="ECO:0000313" key="3">
    <source>
        <dbReference type="Proteomes" id="UP000548476"/>
    </source>
</evidence>
<reference evidence="2 3" key="1">
    <citation type="submission" date="2020-08" db="EMBL/GenBank/DDBJ databases">
        <title>Genomic Encyclopedia of Type Strains, Phase IV (KMG-IV): sequencing the most valuable type-strain genomes for metagenomic binning, comparative biology and taxonomic classification.</title>
        <authorList>
            <person name="Goeker M."/>
        </authorList>
    </citation>
    <scope>NUCLEOTIDE SEQUENCE [LARGE SCALE GENOMIC DNA]</scope>
    <source>
        <strain evidence="2 3">YIM 65646</strain>
    </source>
</reference>
<keyword evidence="1" id="KW-0812">Transmembrane</keyword>
<keyword evidence="3" id="KW-1185">Reference proteome</keyword>
<dbReference type="RefSeq" id="WP_184790414.1">
    <property type="nucleotide sequence ID" value="NZ_BONT01000054.1"/>
</dbReference>
<dbReference type="Proteomes" id="UP000548476">
    <property type="component" value="Unassembled WGS sequence"/>
</dbReference>
<dbReference type="EMBL" id="JACHGT010000013">
    <property type="protein sequence ID" value="MBB6037589.1"/>
    <property type="molecule type" value="Genomic_DNA"/>
</dbReference>
<accession>A0A841FYS4</accession>
<proteinExistence type="predicted"/>
<keyword evidence="1" id="KW-1133">Transmembrane helix</keyword>
<organism evidence="2 3">
    <name type="scientific">Phytomonospora endophytica</name>
    <dbReference type="NCBI Taxonomy" id="714109"/>
    <lineage>
        <taxon>Bacteria</taxon>
        <taxon>Bacillati</taxon>
        <taxon>Actinomycetota</taxon>
        <taxon>Actinomycetes</taxon>
        <taxon>Micromonosporales</taxon>
        <taxon>Micromonosporaceae</taxon>
        <taxon>Phytomonospora</taxon>
    </lineage>
</organism>
<comment type="caution">
    <text evidence="2">The sequence shown here is derived from an EMBL/GenBank/DDBJ whole genome shotgun (WGS) entry which is preliminary data.</text>
</comment>
<feature type="transmembrane region" description="Helical" evidence="1">
    <location>
        <begin position="52"/>
        <end position="74"/>
    </location>
</feature>
<gene>
    <name evidence="2" type="ORF">HNR73_005467</name>
</gene>
<feature type="transmembrane region" description="Helical" evidence="1">
    <location>
        <begin position="21"/>
        <end position="40"/>
    </location>
</feature>
<evidence type="ECO:0000256" key="1">
    <source>
        <dbReference type="SAM" id="Phobius"/>
    </source>
</evidence>